<feature type="region of interest" description="Disordered" evidence="1">
    <location>
        <begin position="163"/>
        <end position="216"/>
    </location>
</feature>
<gene>
    <name evidence="2" type="ORF">FVE85_5887</name>
</gene>
<evidence type="ECO:0000313" key="3">
    <source>
        <dbReference type="Proteomes" id="UP000324585"/>
    </source>
</evidence>
<evidence type="ECO:0000256" key="1">
    <source>
        <dbReference type="SAM" id="MobiDB-lite"/>
    </source>
</evidence>
<sequence length="281" mass="30711">MPWAATQGLVASCSSPRLHEDDEEGEAPTSSVAPAAGSSKRLEIQAPRHAATCPEMAGPLFHRQATRSESDLLDFDSLAIRSDSLRTVSSMDASRENSQRTRLSVASISVFDLHRHASRLESTETNTSSVFSHVSSVAANEIKFRVLDSAFLKKVCRMPRFQPTLDTIPEQDETPSSSDGDNDDENDADNQDDTDGIIDDIDGILASDGADDGENERVRIDLQRKTHAMMINVKAKTHRQDDLVKPASMFAVSLVSAENLLATVDAQRGRQQCKTCNSWPP</sequence>
<dbReference type="EMBL" id="VRMN01000001">
    <property type="protein sequence ID" value="KAA8498302.1"/>
    <property type="molecule type" value="Genomic_DNA"/>
</dbReference>
<keyword evidence="3" id="KW-1185">Reference proteome</keyword>
<protein>
    <submittedName>
        <fullName evidence="2">Uncharacterized protein</fullName>
    </submittedName>
</protein>
<organism evidence="2 3">
    <name type="scientific">Porphyridium purpureum</name>
    <name type="common">Red alga</name>
    <name type="synonym">Porphyridium cruentum</name>
    <dbReference type="NCBI Taxonomy" id="35688"/>
    <lineage>
        <taxon>Eukaryota</taxon>
        <taxon>Rhodophyta</taxon>
        <taxon>Bangiophyceae</taxon>
        <taxon>Porphyridiales</taxon>
        <taxon>Porphyridiaceae</taxon>
        <taxon>Porphyridium</taxon>
    </lineage>
</organism>
<accession>A0A5J4Z556</accession>
<dbReference type="AlphaFoldDB" id="A0A5J4Z556"/>
<comment type="caution">
    <text evidence="2">The sequence shown here is derived from an EMBL/GenBank/DDBJ whole genome shotgun (WGS) entry which is preliminary data.</text>
</comment>
<feature type="compositionally biased region" description="Acidic residues" evidence="1">
    <location>
        <begin position="180"/>
        <end position="202"/>
    </location>
</feature>
<reference evidence="3" key="1">
    <citation type="journal article" date="2019" name="Nat. Commun.">
        <title>Expansion of phycobilisome linker gene families in mesophilic red algae.</title>
        <authorList>
            <person name="Lee J."/>
            <person name="Kim D."/>
            <person name="Bhattacharya D."/>
            <person name="Yoon H.S."/>
        </authorList>
    </citation>
    <scope>NUCLEOTIDE SEQUENCE [LARGE SCALE GENOMIC DNA]</scope>
    <source>
        <strain evidence="3">CCMP 1328</strain>
    </source>
</reference>
<name>A0A5J4Z556_PORPP</name>
<evidence type="ECO:0000313" key="2">
    <source>
        <dbReference type="EMBL" id="KAA8498302.1"/>
    </source>
</evidence>
<dbReference type="Proteomes" id="UP000324585">
    <property type="component" value="Unassembled WGS sequence"/>
</dbReference>
<proteinExistence type="predicted"/>
<feature type="region of interest" description="Disordered" evidence="1">
    <location>
        <begin position="1"/>
        <end position="47"/>
    </location>
</feature>